<evidence type="ECO:0000313" key="3">
    <source>
        <dbReference type="Proteomes" id="UP000243799"/>
    </source>
</evidence>
<dbReference type="AlphaFoldDB" id="A0A1I1CWK8"/>
<protein>
    <submittedName>
        <fullName evidence="2">Uncharacterized protein</fullName>
    </submittedName>
</protein>
<feature type="non-terminal residue" evidence="2">
    <location>
        <position position="1"/>
    </location>
</feature>
<accession>A0A1I1CWK8</accession>
<keyword evidence="3" id="KW-1185">Reference proteome</keyword>
<feature type="compositionally biased region" description="Pro residues" evidence="1">
    <location>
        <begin position="1"/>
        <end position="16"/>
    </location>
</feature>
<feature type="region of interest" description="Disordered" evidence="1">
    <location>
        <begin position="1"/>
        <end position="20"/>
    </location>
</feature>
<organism evidence="2 3">
    <name type="scientific">Amycolatopsis marina</name>
    <dbReference type="NCBI Taxonomy" id="490629"/>
    <lineage>
        <taxon>Bacteria</taxon>
        <taxon>Bacillati</taxon>
        <taxon>Actinomycetota</taxon>
        <taxon>Actinomycetes</taxon>
        <taxon>Pseudonocardiales</taxon>
        <taxon>Pseudonocardiaceae</taxon>
        <taxon>Amycolatopsis</taxon>
    </lineage>
</organism>
<evidence type="ECO:0000256" key="1">
    <source>
        <dbReference type="SAM" id="MobiDB-lite"/>
    </source>
</evidence>
<gene>
    <name evidence="2" type="ORF">SAMN05216266_1517</name>
</gene>
<dbReference type="Proteomes" id="UP000243799">
    <property type="component" value="Unassembled WGS sequence"/>
</dbReference>
<evidence type="ECO:0000313" key="2">
    <source>
        <dbReference type="EMBL" id="SFB64960.1"/>
    </source>
</evidence>
<proteinExistence type="predicted"/>
<name>A0A1I1CWK8_9PSEU</name>
<dbReference type="EMBL" id="FOKG01000051">
    <property type="protein sequence ID" value="SFB64960.1"/>
    <property type="molecule type" value="Genomic_DNA"/>
</dbReference>
<reference evidence="3" key="1">
    <citation type="submission" date="2016-10" db="EMBL/GenBank/DDBJ databases">
        <authorList>
            <person name="Varghese N."/>
            <person name="Submissions S."/>
        </authorList>
    </citation>
    <scope>NUCLEOTIDE SEQUENCE [LARGE SCALE GENOMIC DNA]</scope>
    <source>
        <strain evidence="3">CGMCC 4.3568</strain>
    </source>
</reference>
<sequence>VTLPPPTTTPSPPQPLQTPRLPTSLTAVAVLGHEEYDGSGQPIAYDTQEPFVTLDRALATGDLTVWFLGITLDALTLCGDILTVAVFEPDLYDTLFAHAVTSNSEGAVPTRALPFEGHTLRELREHGQLSPGAAAALHLTWKHRAEILATKPQGK</sequence>